<dbReference type="PANTHER" id="PTHR42739:SF1">
    <property type="entry name" value="MALATE SYNTHASE G"/>
    <property type="match status" value="1"/>
</dbReference>
<dbReference type="Proteomes" id="UP000253594">
    <property type="component" value="Unassembled WGS sequence"/>
</dbReference>
<dbReference type="PANTHER" id="PTHR42739">
    <property type="entry name" value="MALATE SYNTHASE G"/>
    <property type="match status" value="1"/>
</dbReference>
<keyword evidence="7" id="KW-0808">Transferase</keyword>
<name>A0A367LYE3_PSEAI</name>
<reference evidence="7 8" key="1">
    <citation type="submission" date="2018-07" db="EMBL/GenBank/DDBJ databases">
        <title>Mechanisms of high-level aminoglycoside resistance among Gram-negative pathogens in Brazil.</title>
        <authorList>
            <person name="Ballaben A.S."/>
            <person name="Darini A.L.C."/>
            <person name="Doi Y."/>
        </authorList>
    </citation>
    <scope>NUCLEOTIDE SEQUENCE [LARGE SCALE GENOMIC DNA]</scope>
    <source>
        <strain evidence="7 8">B2-305</strain>
    </source>
</reference>
<dbReference type="InterPro" id="IPR001465">
    <property type="entry name" value="Malate_synthase_TIM"/>
</dbReference>
<keyword evidence="2" id="KW-0963">Cytoplasm</keyword>
<dbReference type="Pfam" id="PF01274">
    <property type="entry name" value="MS_TIM-barrel"/>
    <property type="match status" value="1"/>
</dbReference>
<evidence type="ECO:0000256" key="4">
    <source>
        <dbReference type="ARBA" id="ARBA00022842"/>
    </source>
</evidence>
<protein>
    <submittedName>
        <fullName evidence="7">Malate synthase G</fullName>
        <ecNumber evidence="7">2.3.3.9</ecNumber>
    </submittedName>
</protein>
<keyword evidence="4" id="KW-0460">Magnesium</keyword>
<feature type="non-terminal residue" evidence="7">
    <location>
        <position position="165"/>
    </location>
</feature>
<dbReference type="GO" id="GO:0004474">
    <property type="term" value="F:malate synthase activity"/>
    <property type="evidence" value="ECO:0007669"/>
    <property type="project" value="UniProtKB-EC"/>
</dbReference>
<evidence type="ECO:0000256" key="3">
    <source>
        <dbReference type="ARBA" id="ARBA00022723"/>
    </source>
</evidence>
<evidence type="ECO:0000313" key="7">
    <source>
        <dbReference type="EMBL" id="RCI70215.1"/>
    </source>
</evidence>
<evidence type="ECO:0000256" key="2">
    <source>
        <dbReference type="ARBA" id="ARBA00022490"/>
    </source>
</evidence>
<dbReference type="EC" id="2.3.3.9" evidence="7"/>
<accession>A0A367LYE3</accession>
<dbReference type="InterPro" id="IPR046363">
    <property type="entry name" value="MS_N_TIM-barrel_dom"/>
</dbReference>
<evidence type="ECO:0000256" key="1">
    <source>
        <dbReference type="ARBA" id="ARBA00001946"/>
    </source>
</evidence>
<keyword evidence="3" id="KW-0479">Metal-binding</keyword>
<evidence type="ECO:0000259" key="6">
    <source>
        <dbReference type="Pfam" id="PF01274"/>
    </source>
</evidence>
<feature type="non-terminal residue" evidence="7">
    <location>
        <position position="1"/>
    </location>
</feature>
<dbReference type="GO" id="GO:0005829">
    <property type="term" value="C:cytosol"/>
    <property type="evidence" value="ECO:0007669"/>
    <property type="project" value="TreeGrafter"/>
</dbReference>
<evidence type="ECO:0000313" key="8">
    <source>
        <dbReference type="Proteomes" id="UP000253594"/>
    </source>
</evidence>
<dbReference type="InterPro" id="IPR006253">
    <property type="entry name" value="Malate_synthG"/>
</dbReference>
<dbReference type="AlphaFoldDB" id="A0A367LYE3"/>
<comment type="caution">
    <text evidence="7">The sequence shown here is derived from an EMBL/GenBank/DDBJ whole genome shotgun (WGS) entry which is preliminary data.</text>
</comment>
<dbReference type="Gene3D" id="3.20.20.360">
    <property type="entry name" value="Malate synthase, domain 3"/>
    <property type="match status" value="1"/>
</dbReference>
<dbReference type="GO" id="GO:0006097">
    <property type="term" value="P:glyoxylate cycle"/>
    <property type="evidence" value="ECO:0007669"/>
    <property type="project" value="InterPro"/>
</dbReference>
<dbReference type="SUPFAM" id="SSF51645">
    <property type="entry name" value="Malate synthase G"/>
    <property type="match status" value="1"/>
</dbReference>
<evidence type="ECO:0000256" key="5">
    <source>
        <dbReference type="ARBA" id="ARBA00023097"/>
    </source>
</evidence>
<organism evidence="7 8">
    <name type="scientific">Pseudomonas aeruginosa</name>
    <dbReference type="NCBI Taxonomy" id="287"/>
    <lineage>
        <taxon>Bacteria</taxon>
        <taxon>Pseudomonadati</taxon>
        <taxon>Pseudomonadota</taxon>
        <taxon>Gammaproteobacteria</taxon>
        <taxon>Pseudomonadales</taxon>
        <taxon>Pseudomonadaceae</taxon>
        <taxon>Pseudomonas</taxon>
    </lineage>
</organism>
<dbReference type="GO" id="GO:0000287">
    <property type="term" value="F:magnesium ion binding"/>
    <property type="evidence" value="ECO:0007669"/>
    <property type="project" value="TreeGrafter"/>
</dbReference>
<feature type="domain" description="Malate synthase TIM barrel" evidence="6">
    <location>
        <begin position="33"/>
        <end position="164"/>
    </location>
</feature>
<gene>
    <name evidence="7" type="ORF">DT376_35740</name>
</gene>
<sequence length="165" mass="18202">SKGGSTFTRTMNPDRVYTRADGSELTLHGRSLLFVRNVGHLMTNDAILDKDGNEVPEGIQDGLFTSLIAIHDLNGNTSRKNSRTGSVYIVKPKMHGPEEAAFTNELFGRVEDVLGLPRNTLKVGIMDEERRTTVNLKACIKAAKDRVVFINTGFLDRTGDEIHTS</sequence>
<keyword evidence="7" id="KW-0012">Acyltransferase</keyword>
<dbReference type="InterPro" id="IPR011076">
    <property type="entry name" value="Malate_synth_sf"/>
</dbReference>
<comment type="cofactor">
    <cofactor evidence="1">
        <name>Mg(2+)</name>
        <dbReference type="ChEBI" id="CHEBI:18420"/>
    </cofactor>
</comment>
<dbReference type="EMBL" id="QORE01002305">
    <property type="protein sequence ID" value="RCI70215.1"/>
    <property type="molecule type" value="Genomic_DNA"/>
</dbReference>
<dbReference type="GO" id="GO:0009436">
    <property type="term" value="P:glyoxylate catabolic process"/>
    <property type="evidence" value="ECO:0007669"/>
    <property type="project" value="TreeGrafter"/>
</dbReference>
<keyword evidence="5" id="KW-0558">Oxidation</keyword>
<proteinExistence type="predicted"/>